<evidence type="ECO:0008006" key="3">
    <source>
        <dbReference type="Google" id="ProtNLM"/>
    </source>
</evidence>
<proteinExistence type="predicted"/>
<dbReference type="KEGG" id="dov:DSCO28_70970"/>
<organism evidence="1 2">
    <name type="scientific">Desulfosarcina ovata subsp. sediminis</name>
    <dbReference type="NCBI Taxonomy" id="885957"/>
    <lineage>
        <taxon>Bacteria</taxon>
        <taxon>Pseudomonadati</taxon>
        <taxon>Thermodesulfobacteriota</taxon>
        <taxon>Desulfobacteria</taxon>
        <taxon>Desulfobacterales</taxon>
        <taxon>Desulfosarcinaceae</taxon>
        <taxon>Desulfosarcina</taxon>
    </lineage>
</organism>
<dbReference type="NCBIfam" id="TIGR03370">
    <property type="entry name" value="VPLPA-CTERM"/>
    <property type="match status" value="1"/>
</dbReference>
<dbReference type="AlphaFoldDB" id="A0A5K8A261"/>
<dbReference type="InterPro" id="IPR022472">
    <property type="entry name" value="VPLPA-CTERM"/>
</dbReference>
<gene>
    <name evidence="1" type="ORF">DSCO28_70970</name>
</gene>
<name>A0A5K8A261_9BACT</name>
<dbReference type="RefSeq" id="WP_155325797.1">
    <property type="nucleotide sequence ID" value="NZ_AP021876.1"/>
</dbReference>
<dbReference type="Proteomes" id="UP000425960">
    <property type="component" value="Chromosome"/>
</dbReference>
<dbReference type="EMBL" id="AP021876">
    <property type="protein sequence ID" value="BBO86531.1"/>
    <property type="molecule type" value="Genomic_DNA"/>
</dbReference>
<evidence type="ECO:0000313" key="1">
    <source>
        <dbReference type="EMBL" id="BBO86531.1"/>
    </source>
</evidence>
<protein>
    <recommendedName>
        <fullName evidence="3">PEP-CTERM protein-sorting domain-containing protein</fullName>
    </recommendedName>
</protein>
<evidence type="ECO:0000313" key="2">
    <source>
        <dbReference type="Proteomes" id="UP000425960"/>
    </source>
</evidence>
<sequence>MASTSDPYAYWGGWNSDENNWDSNSGWDFNTAGITAELLADGQLEGSADSCRFFRHRDHGRCAVCGCRRIRIYRLLPFLQLAAPITLWNGESLSVLSGLTLSDFSLSAFNGVSADNNQSDDIGGAGSITAWTSAEVKPVPIPGAIWLLGSGLLGLAGVRRKVKS</sequence>
<accession>A0A5K8A261</accession>
<reference evidence="1 2" key="1">
    <citation type="submission" date="2019-11" db="EMBL/GenBank/DDBJ databases">
        <title>Comparative genomics of hydrocarbon-degrading Desulfosarcina strains.</title>
        <authorList>
            <person name="Watanabe M."/>
            <person name="Kojima H."/>
            <person name="Fukui M."/>
        </authorList>
    </citation>
    <scope>NUCLEOTIDE SEQUENCE [LARGE SCALE GENOMIC DNA]</scope>
    <source>
        <strain evidence="1 2">28bB2T</strain>
    </source>
</reference>